<dbReference type="EMBL" id="FMZW01000001">
    <property type="protein sequence ID" value="SDC10421.1"/>
    <property type="molecule type" value="Genomic_DNA"/>
</dbReference>
<dbReference type="InterPro" id="IPR011206">
    <property type="entry name" value="Citrate_lyase_beta/mcl1/mcl2"/>
</dbReference>
<evidence type="ECO:0000313" key="8">
    <source>
        <dbReference type="EMBL" id="SDC10421.1"/>
    </source>
</evidence>
<feature type="binding site" evidence="6">
    <location>
        <position position="191"/>
    </location>
    <ligand>
        <name>Mg(2+)</name>
        <dbReference type="ChEBI" id="CHEBI:18420"/>
    </ligand>
</feature>
<evidence type="ECO:0000256" key="5">
    <source>
        <dbReference type="PIRSR" id="PIRSR015582-1"/>
    </source>
</evidence>
<accession>A0A1G6IVI9</accession>
<dbReference type="PANTHER" id="PTHR32308">
    <property type="entry name" value="LYASE BETA SUBUNIT, PUTATIVE (AFU_ORTHOLOGUE AFUA_4G13030)-RELATED"/>
    <property type="match status" value="1"/>
</dbReference>
<sequence length="357" mass="38871">MIVVGRGRRSCGVMQKRCSRKDAPMSFTVTKPRTRRVQRSELAVPATSTHFFERAASSAADFIFLDLEDAVAPPRKPEAREIAIEALNRIDWGNKTLAVRINGLDTEWAHRDVIEIVSRAPRLDLVMVPKVGTAFDVRFVDALLAGLEREFPRARPLGIEILIETTLGLANVEDIVQASERLEAVIFGIGDYSIDLRTCGEIIGASDPRYAVLTDADEGGARRMHWNDQWHFALARIANACRAHGLRAIDGPFANFGDAAGFRASAARAAALGFEGKWAIHPSQLETANEVFSPTAREIGWAREITAKIQSASAGGDGAFGQDGVLIDLAVLKRAQAIIERHDAIQAAGRQGVRDVA</sequence>
<keyword evidence="8" id="KW-0456">Lyase</keyword>
<evidence type="ECO:0000256" key="4">
    <source>
        <dbReference type="ARBA" id="ARBA00022842"/>
    </source>
</evidence>
<dbReference type="AlphaFoldDB" id="A0A1G6IVI9"/>
<protein>
    <submittedName>
        <fullName evidence="8">Beta-methylmalyl-CoA/L-malyl-CoA lyase</fullName>
    </submittedName>
</protein>
<dbReference type="InterPro" id="IPR015813">
    <property type="entry name" value="Pyrv/PenolPyrv_kinase-like_dom"/>
</dbReference>
<dbReference type="SUPFAM" id="SSF51621">
    <property type="entry name" value="Phosphoenolpyruvate/pyruvate domain"/>
    <property type="match status" value="1"/>
</dbReference>
<organism evidence="8 9">
    <name type="scientific">Bradyrhizobium brasilense</name>
    <dbReference type="NCBI Taxonomy" id="1419277"/>
    <lineage>
        <taxon>Bacteria</taxon>
        <taxon>Pseudomonadati</taxon>
        <taxon>Pseudomonadota</taxon>
        <taxon>Alphaproteobacteria</taxon>
        <taxon>Hyphomicrobiales</taxon>
        <taxon>Nitrobacteraceae</taxon>
        <taxon>Bradyrhizobium</taxon>
    </lineage>
</organism>
<dbReference type="Proteomes" id="UP000199245">
    <property type="component" value="Unassembled WGS sequence"/>
</dbReference>
<dbReference type="Pfam" id="PF03328">
    <property type="entry name" value="HpcH_HpaI"/>
    <property type="match status" value="1"/>
</dbReference>
<comment type="similarity">
    <text evidence="2">Belongs to the HpcH/HpaI aldolase family.</text>
</comment>
<dbReference type="GO" id="GO:0000287">
    <property type="term" value="F:magnesium ion binding"/>
    <property type="evidence" value="ECO:0007669"/>
    <property type="project" value="TreeGrafter"/>
</dbReference>
<evidence type="ECO:0000256" key="6">
    <source>
        <dbReference type="PIRSR" id="PIRSR015582-2"/>
    </source>
</evidence>
<gene>
    <name evidence="8" type="ORF">SAMN05216337_1001261</name>
</gene>
<dbReference type="InterPro" id="IPR005000">
    <property type="entry name" value="Aldolase/citrate-lyase_domain"/>
</dbReference>
<feature type="binding site" evidence="5">
    <location>
        <position position="164"/>
    </location>
    <ligand>
        <name>substrate</name>
    </ligand>
</feature>
<dbReference type="PIRSF" id="PIRSF015582">
    <property type="entry name" value="Cit_lyase_B"/>
    <property type="match status" value="1"/>
</dbReference>
<evidence type="ECO:0000259" key="7">
    <source>
        <dbReference type="Pfam" id="PF03328"/>
    </source>
</evidence>
<comment type="cofactor">
    <cofactor evidence="1">
        <name>Mg(2+)</name>
        <dbReference type="ChEBI" id="CHEBI:18420"/>
    </cofactor>
</comment>
<reference evidence="8 9" key="1">
    <citation type="submission" date="2016-10" db="EMBL/GenBank/DDBJ databases">
        <authorList>
            <person name="de Groot N.N."/>
        </authorList>
    </citation>
    <scope>NUCLEOTIDE SEQUENCE [LARGE SCALE GENOMIC DNA]</scope>
    <source>
        <strain evidence="8 9">R5</strain>
    </source>
</reference>
<keyword evidence="4 6" id="KW-0460">Magnesium</keyword>
<feature type="domain" description="HpcH/HpaI aldolase/citrate lyase" evidence="7">
    <location>
        <begin position="42"/>
        <end position="282"/>
    </location>
</feature>
<evidence type="ECO:0000256" key="2">
    <source>
        <dbReference type="ARBA" id="ARBA00005568"/>
    </source>
</evidence>
<dbReference type="InterPro" id="IPR040442">
    <property type="entry name" value="Pyrv_kinase-like_dom_sf"/>
</dbReference>
<name>A0A1G6IVI9_9BRAD</name>
<evidence type="ECO:0000313" key="9">
    <source>
        <dbReference type="Proteomes" id="UP000199245"/>
    </source>
</evidence>
<evidence type="ECO:0000256" key="1">
    <source>
        <dbReference type="ARBA" id="ARBA00001946"/>
    </source>
</evidence>
<keyword evidence="3 6" id="KW-0479">Metal-binding</keyword>
<evidence type="ECO:0000256" key="3">
    <source>
        <dbReference type="ARBA" id="ARBA00022723"/>
    </source>
</evidence>
<dbReference type="GO" id="GO:0016829">
    <property type="term" value="F:lyase activity"/>
    <property type="evidence" value="ECO:0007669"/>
    <property type="project" value="UniProtKB-KW"/>
</dbReference>
<feature type="binding site" evidence="6">
    <location>
        <position position="164"/>
    </location>
    <ligand>
        <name>Mg(2+)</name>
        <dbReference type="ChEBI" id="CHEBI:18420"/>
    </ligand>
</feature>
<dbReference type="PANTHER" id="PTHR32308:SF10">
    <property type="entry name" value="CITRATE LYASE SUBUNIT BETA"/>
    <property type="match status" value="1"/>
</dbReference>
<feature type="binding site" evidence="5">
    <location>
        <position position="100"/>
    </location>
    <ligand>
        <name>substrate</name>
    </ligand>
</feature>
<dbReference type="GO" id="GO:0006107">
    <property type="term" value="P:oxaloacetate metabolic process"/>
    <property type="evidence" value="ECO:0007669"/>
    <property type="project" value="TreeGrafter"/>
</dbReference>
<proteinExistence type="inferred from homology"/>
<dbReference type="Gene3D" id="3.20.20.60">
    <property type="entry name" value="Phosphoenolpyruvate-binding domains"/>
    <property type="match status" value="1"/>
</dbReference>